<evidence type="ECO:0000256" key="2">
    <source>
        <dbReference type="ARBA" id="ARBA00023315"/>
    </source>
</evidence>
<gene>
    <name evidence="4" type="ORF">ACFP0N_27075</name>
</gene>
<evidence type="ECO:0000313" key="4">
    <source>
        <dbReference type="EMBL" id="MFC5888636.1"/>
    </source>
</evidence>
<reference evidence="5" key="1">
    <citation type="journal article" date="2019" name="Int. J. Syst. Evol. Microbiol.">
        <title>The Global Catalogue of Microorganisms (GCM) 10K type strain sequencing project: providing services to taxonomists for standard genome sequencing and annotation.</title>
        <authorList>
            <consortium name="The Broad Institute Genomics Platform"/>
            <consortium name="The Broad Institute Genome Sequencing Center for Infectious Disease"/>
            <person name="Wu L."/>
            <person name="Ma J."/>
        </authorList>
    </citation>
    <scope>NUCLEOTIDE SEQUENCE [LARGE SCALE GENOMIC DNA]</scope>
    <source>
        <strain evidence="5">CGMCC 4.1469</strain>
    </source>
</reference>
<proteinExistence type="predicted"/>
<keyword evidence="2 4" id="KW-0012">Acyltransferase</keyword>
<feature type="domain" description="N-acetyltransferase" evidence="3">
    <location>
        <begin position="3"/>
        <end position="164"/>
    </location>
</feature>
<dbReference type="PANTHER" id="PTHR43877:SF2">
    <property type="entry name" value="AMINOALKYLPHOSPHONATE N-ACETYLTRANSFERASE-RELATED"/>
    <property type="match status" value="1"/>
</dbReference>
<dbReference type="PROSITE" id="PS51186">
    <property type="entry name" value="GNAT"/>
    <property type="match status" value="1"/>
</dbReference>
<dbReference type="Proteomes" id="UP001596067">
    <property type="component" value="Unassembled WGS sequence"/>
</dbReference>
<keyword evidence="5" id="KW-1185">Reference proteome</keyword>
<dbReference type="Pfam" id="PF00583">
    <property type="entry name" value="Acetyltransf_1"/>
    <property type="match status" value="1"/>
</dbReference>
<dbReference type="GO" id="GO:0016746">
    <property type="term" value="F:acyltransferase activity"/>
    <property type="evidence" value="ECO:0007669"/>
    <property type="project" value="UniProtKB-KW"/>
</dbReference>
<name>A0ABW1F5U0_9ACTN</name>
<evidence type="ECO:0000259" key="3">
    <source>
        <dbReference type="PROSITE" id="PS51186"/>
    </source>
</evidence>
<dbReference type="EC" id="2.3.1.-" evidence="4"/>
<evidence type="ECO:0000313" key="5">
    <source>
        <dbReference type="Proteomes" id="UP001596067"/>
    </source>
</evidence>
<dbReference type="RefSeq" id="WP_313761323.1">
    <property type="nucleotide sequence ID" value="NZ_BAAAVH010000040.1"/>
</dbReference>
<comment type="caution">
    <text evidence="4">The sequence shown here is derived from an EMBL/GenBank/DDBJ whole genome shotgun (WGS) entry which is preliminary data.</text>
</comment>
<organism evidence="4 5">
    <name type="scientific">Kitasatospora aburaviensis</name>
    <dbReference type="NCBI Taxonomy" id="67265"/>
    <lineage>
        <taxon>Bacteria</taxon>
        <taxon>Bacillati</taxon>
        <taxon>Actinomycetota</taxon>
        <taxon>Actinomycetes</taxon>
        <taxon>Kitasatosporales</taxon>
        <taxon>Streptomycetaceae</taxon>
        <taxon>Kitasatospora</taxon>
    </lineage>
</organism>
<accession>A0ABW1F5U0</accession>
<dbReference type="InterPro" id="IPR000182">
    <property type="entry name" value="GNAT_dom"/>
</dbReference>
<dbReference type="SUPFAM" id="SSF55729">
    <property type="entry name" value="Acyl-CoA N-acyltransferases (Nat)"/>
    <property type="match status" value="1"/>
</dbReference>
<sequence>MTYRIRRMAAGEWRELRAIRLEALRDSPKAFSESFAEAAARDDAFWQAKAATEATSAEAALFVARDRSGAWVGTAGAAPIPGIPDHAHVHGVYVSPAHRGPDGPAVALMDAAIDFAREHTGAAWLTLGVHEDNPRAQAFYRRLGFTDTGKVIPYMLDPSEKLHILGYAGFRGPVV</sequence>
<dbReference type="Gene3D" id="3.40.630.30">
    <property type="match status" value="1"/>
</dbReference>
<dbReference type="CDD" id="cd04301">
    <property type="entry name" value="NAT_SF"/>
    <property type="match status" value="1"/>
</dbReference>
<dbReference type="PANTHER" id="PTHR43877">
    <property type="entry name" value="AMINOALKYLPHOSPHONATE N-ACETYLTRANSFERASE-RELATED-RELATED"/>
    <property type="match status" value="1"/>
</dbReference>
<protein>
    <submittedName>
        <fullName evidence="4">GNAT family N-acetyltransferase</fullName>
        <ecNumber evidence="4">2.3.1.-</ecNumber>
    </submittedName>
</protein>
<dbReference type="EMBL" id="JBHSOD010000042">
    <property type="protein sequence ID" value="MFC5888636.1"/>
    <property type="molecule type" value="Genomic_DNA"/>
</dbReference>
<keyword evidence="1 4" id="KW-0808">Transferase</keyword>
<dbReference type="InterPro" id="IPR016181">
    <property type="entry name" value="Acyl_CoA_acyltransferase"/>
</dbReference>
<evidence type="ECO:0000256" key="1">
    <source>
        <dbReference type="ARBA" id="ARBA00022679"/>
    </source>
</evidence>
<dbReference type="InterPro" id="IPR050832">
    <property type="entry name" value="Bact_Acetyltransf"/>
</dbReference>